<dbReference type="Proteomes" id="UP000317332">
    <property type="component" value="Unassembled WGS sequence"/>
</dbReference>
<dbReference type="PANTHER" id="PTHR13914">
    <property type="entry name" value="PROLINE OXIDASE"/>
    <property type="match status" value="1"/>
</dbReference>
<dbReference type="GO" id="GO:0004657">
    <property type="term" value="F:proline dehydrogenase activity"/>
    <property type="evidence" value="ECO:0007669"/>
    <property type="project" value="InterPro"/>
</dbReference>
<protein>
    <submittedName>
        <fullName evidence="3">Proline dehydrogenase</fullName>
    </submittedName>
</protein>
<proteinExistence type="predicted"/>
<dbReference type="GO" id="GO:0010133">
    <property type="term" value="P:L-proline catabolic process to L-glutamate"/>
    <property type="evidence" value="ECO:0007669"/>
    <property type="project" value="TreeGrafter"/>
</dbReference>
<evidence type="ECO:0000256" key="1">
    <source>
        <dbReference type="ARBA" id="ARBA00023002"/>
    </source>
</evidence>
<dbReference type="PANTHER" id="PTHR13914:SF0">
    <property type="entry name" value="PROLINE DEHYDROGENASE 1, MITOCHONDRIAL"/>
    <property type="match status" value="1"/>
</dbReference>
<reference evidence="3 4" key="1">
    <citation type="submission" date="2019-06" db="EMBL/GenBank/DDBJ databases">
        <title>Flavobacteriaceae Paucihalobacterium erythroidium CWB-1, complete genome.</title>
        <authorList>
            <person name="Wu S."/>
        </authorList>
    </citation>
    <scope>NUCLEOTIDE SEQUENCE [LARGE SCALE GENOMIC DNA]</scope>
    <source>
        <strain evidence="3 4">CWB-1</strain>
    </source>
</reference>
<feature type="domain" description="Proline dehydrogenase" evidence="2">
    <location>
        <begin position="78"/>
        <end position="376"/>
    </location>
</feature>
<keyword evidence="1" id="KW-0560">Oxidoreductase</keyword>
<dbReference type="AlphaFoldDB" id="A0A506PJT5"/>
<dbReference type="InterPro" id="IPR015659">
    <property type="entry name" value="Proline_oxidase"/>
</dbReference>
<sequence>MSKKQIFENTKVAFQLKSDSELERAYFLFKMISNQPLVKIGTAATNFALKANLPVEGLIRSTVFDHFCGGVSEEDCLPVIDKMYNYGVSSVLDYSVEGKETEEQFDAAAEKTLKIINFSDDREAMPIAVFKPTGFGRFHLYEKKSSAKPLTEEEQKEWDRVVARYHAVCKSGQAKDVEILIDGEESWMQNAADTLVEDMMRTYNKGKAIVYNTLQLYRWDRLDYLKALHQRAKAEGFKIGVKIVRGAYMEKERERAQQKGYKSPICESKFDTDQNFNETLRYILNNLNDISVFIGTHNEESSYLAMNLMEELGIARSDNNVWFGQLYGMSDHISFNLAAEGYNVAKYVPFGPVKDVMPYLIRRAEENTSVAGQTSRELNLITIERKRRKLAD</sequence>
<name>A0A506PJT5_9FLAO</name>
<evidence type="ECO:0000313" key="3">
    <source>
        <dbReference type="EMBL" id="TPV33352.1"/>
    </source>
</evidence>
<dbReference type="GO" id="GO:0071949">
    <property type="term" value="F:FAD binding"/>
    <property type="evidence" value="ECO:0007669"/>
    <property type="project" value="TreeGrafter"/>
</dbReference>
<dbReference type="Gene3D" id="3.20.20.220">
    <property type="match status" value="1"/>
</dbReference>
<dbReference type="SUPFAM" id="SSF51730">
    <property type="entry name" value="FAD-linked oxidoreductase"/>
    <property type="match status" value="1"/>
</dbReference>
<dbReference type="InterPro" id="IPR002872">
    <property type="entry name" value="Proline_DH_dom"/>
</dbReference>
<gene>
    <name evidence="3" type="ORF">FJ651_09680</name>
</gene>
<dbReference type="Pfam" id="PF01619">
    <property type="entry name" value="Pro_dh"/>
    <property type="match status" value="1"/>
</dbReference>
<comment type="caution">
    <text evidence="3">The sequence shown here is derived from an EMBL/GenBank/DDBJ whole genome shotgun (WGS) entry which is preliminary data.</text>
</comment>
<dbReference type="OrthoDB" id="1401444at2"/>
<evidence type="ECO:0000313" key="4">
    <source>
        <dbReference type="Proteomes" id="UP000317332"/>
    </source>
</evidence>
<dbReference type="EMBL" id="VHIQ01000004">
    <property type="protein sequence ID" value="TPV33352.1"/>
    <property type="molecule type" value="Genomic_DNA"/>
</dbReference>
<accession>A0A506PJT5</accession>
<organism evidence="3 4">
    <name type="scientific">Paucihalobacter ruber</name>
    <dbReference type="NCBI Taxonomy" id="2567861"/>
    <lineage>
        <taxon>Bacteria</taxon>
        <taxon>Pseudomonadati</taxon>
        <taxon>Bacteroidota</taxon>
        <taxon>Flavobacteriia</taxon>
        <taxon>Flavobacteriales</taxon>
        <taxon>Flavobacteriaceae</taxon>
        <taxon>Paucihalobacter</taxon>
    </lineage>
</organism>
<keyword evidence="4" id="KW-1185">Reference proteome</keyword>
<dbReference type="RefSeq" id="WP_140990314.1">
    <property type="nucleotide sequence ID" value="NZ_VHIQ01000004.1"/>
</dbReference>
<evidence type="ECO:0000259" key="2">
    <source>
        <dbReference type="Pfam" id="PF01619"/>
    </source>
</evidence>
<dbReference type="InterPro" id="IPR029041">
    <property type="entry name" value="FAD-linked_oxidoreductase-like"/>
</dbReference>